<dbReference type="AlphaFoldDB" id="S7RZR9"/>
<organism evidence="3 4">
    <name type="scientific">Gloeophyllum trabeum (strain ATCC 11539 / FP-39264 / Madison 617)</name>
    <name type="common">Brown rot fungus</name>
    <dbReference type="NCBI Taxonomy" id="670483"/>
    <lineage>
        <taxon>Eukaryota</taxon>
        <taxon>Fungi</taxon>
        <taxon>Dikarya</taxon>
        <taxon>Basidiomycota</taxon>
        <taxon>Agaricomycotina</taxon>
        <taxon>Agaricomycetes</taxon>
        <taxon>Gloeophyllales</taxon>
        <taxon>Gloeophyllaceae</taxon>
        <taxon>Gloeophyllum</taxon>
    </lineage>
</organism>
<name>S7RZR9_GLOTA</name>
<feature type="compositionally biased region" description="Basic and acidic residues" evidence="1">
    <location>
        <begin position="704"/>
        <end position="715"/>
    </location>
</feature>
<feature type="compositionally biased region" description="Basic residues" evidence="1">
    <location>
        <begin position="682"/>
        <end position="695"/>
    </location>
</feature>
<keyword evidence="4" id="KW-1185">Reference proteome</keyword>
<feature type="compositionally biased region" description="Low complexity" evidence="1">
    <location>
        <begin position="117"/>
        <end position="134"/>
    </location>
</feature>
<protein>
    <recommendedName>
        <fullName evidence="2">C2H2-type domain-containing protein</fullName>
    </recommendedName>
</protein>
<feature type="compositionally biased region" description="Polar residues" evidence="1">
    <location>
        <begin position="135"/>
        <end position="144"/>
    </location>
</feature>
<feature type="compositionally biased region" description="Polar residues" evidence="1">
    <location>
        <begin position="772"/>
        <end position="788"/>
    </location>
</feature>
<feature type="region of interest" description="Disordered" evidence="1">
    <location>
        <begin position="113"/>
        <end position="166"/>
    </location>
</feature>
<feature type="compositionally biased region" description="Polar residues" evidence="1">
    <location>
        <begin position="301"/>
        <end position="323"/>
    </location>
</feature>
<feature type="region of interest" description="Disordered" evidence="1">
    <location>
        <begin position="1180"/>
        <end position="1221"/>
    </location>
</feature>
<accession>S7RZR9</accession>
<dbReference type="PROSITE" id="PS00028">
    <property type="entry name" value="ZINC_FINGER_C2H2_1"/>
    <property type="match status" value="1"/>
</dbReference>
<feature type="compositionally biased region" description="Low complexity" evidence="1">
    <location>
        <begin position="325"/>
        <end position="336"/>
    </location>
</feature>
<feature type="compositionally biased region" description="Low complexity" evidence="1">
    <location>
        <begin position="276"/>
        <end position="300"/>
    </location>
</feature>
<feature type="compositionally biased region" description="Acidic residues" evidence="1">
    <location>
        <begin position="606"/>
        <end position="615"/>
    </location>
</feature>
<feature type="compositionally biased region" description="Low complexity" evidence="1">
    <location>
        <begin position="145"/>
        <end position="160"/>
    </location>
</feature>
<dbReference type="RefSeq" id="XP_007862060.1">
    <property type="nucleotide sequence ID" value="XM_007863869.1"/>
</dbReference>
<dbReference type="OrthoDB" id="3254002at2759"/>
<feature type="compositionally biased region" description="Polar residues" evidence="1">
    <location>
        <begin position="266"/>
        <end position="275"/>
    </location>
</feature>
<dbReference type="eggNOG" id="ENOG502SUD6">
    <property type="taxonomic scope" value="Eukaryota"/>
</dbReference>
<dbReference type="InterPro" id="IPR013087">
    <property type="entry name" value="Znf_C2H2_type"/>
</dbReference>
<dbReference type="SMART" id="SM00355">
    <property type="entry name" value="ZnF_C2H2"/>
    <property type="match status" value="3"/>
</dbReference>
<feature type="compositionally biased region" description="Low complexity" evidence="1">
    <location>
        <begin position="796"/>
        <end position="807"/>
    </location>
</feature>
<feature type="region of interest" description="Disordered" evidence="1">
    <location>
        <begin position="411"/>
        <end position="430"/>
    </location>
</feature>
<evidence type="ECO:0000256" key="1">
    <source>
        <dbReference type="SAM" id="MobiDB-lite"/>
    </source>
</evidence>
<feature type="domain" description="C2H2-type" evidence="2">
    <location>
        <begin position="939"/>
        <end position="962"/>
    </location>
</feature>
<feature type="region of interest" description="Disordered" evidence="1">
    <location>
        <begin position="353"/>
        <end position="406"/>
    </location>
</feature>
<feature type="region of interest" description="Disordered" evidence="1">
    <location>
        <begin position="851"/>
        <end position="888"/>
    </location>
</feature>
<dbReference type="Proteomes" id="UP000030669">
    <property type="component" value="Unassembled WGS sequence"/>
</dbReference>
<dbReference type="GeneID" id="19303432"/>
<feature type="compositionally biased region" description="Polar residues" evidence="1">
    <location>
        <begin position="393"/>
        <end position="406"/>
    </location>
</feature>
<evidence type="ECO:0000313" key="3">
    <source>
        <dbReference type="EMBL" id="EPQ58939.1"/>
    </source>
</evidence>
<feature type="region of interest" description="Disordered" evidence="1">
    <location>
        <begin position="592"/>
        <end position="619"/>
    </location>
</feature>
<dbReference type="KEGG" id="gtr:GLOTRDRAFT_135943"/>
<gene>
    <name evidence="3" type="ORF">GLOTRDRAFT_135943</name>
</gene>
<feature type="region of interest" description="Disordered" evidence="1">
    <location>
        <begin position="651"/>
        <end position="839"/>
    </location>
</feature>
<evidence type="ECO:0000259" key="2">
    <source>
        <dbReference type="PROSITE" id="PS00028"/>
    </source>
</evidence>
<dbReference type="HOGENOM" id="CLU_264524_0_0_1"/>
<evidence type="ECO:0000313" key="4">
    <source>
        <dbReference type="Proteomes" id="UP000030669"/>
    </source>
</evidence>
<dbReference type="OMA" id="RWIDDEY"/>
<feature type="compositionally biased region" description="Basic and acidic residues" evidence="1">
    <location>
        <begin position="864"/>
        <end position="878"/>
    </location>
</feature>
<feature type="compositionally biased region" description="Basic and acidic residues" evidence="1">
    <location>
        <begin position="661"/>
        <end position="670"/>
    </location>
</feature>
<sequence>MENNGKSGQIAPRLVVNPSQYEVNAAKIAELKRIVEDMEKQNETGYVRYQLEQRIREGMQAQEMLAKLTEAQATNQPVASSSASNVSHYSNPNMPVPLAEVEEYARVPTTAHIVEVTSPSQSTRATSRTSSGTTVPQSSHGSAASPSLTSYGLSASSSGTNQQIYGQQQPNGIQYGAHRVVPGYGQYQMQAGNNPASQTYGQSTAGASTSQWQAYAASSSSYGHGQPQVQHQTVNPMELYRRHLYNRQIQMQMQYGMAAQQHRAASGSNVDPNNRTSSSLSGALGQATAGGASATAPSRTVTPTATISSGPSLPSNRLNSHPNGATATAATSSTATPAHFTTELLARQLREAYAHDQQKSRRSAASSPIGVPNRMSAHPHAPDAGPKLVRPESAQSAQASQGNPTTAHAKLVTQQRPDHHIMSQSPKSSAASIANTAISFAQGAGAQAFNNNGEAATSDRSQQGNVPKPTVYYSYPGFPYQQYRYAPYHQYYGSTSTSTANQGNQRRAQMENAGALPSPSVAAAPGPAATNTLGHRVWVGSQTAPSIARPKSPLTPAKAEKRRLARDILRALGKPEWRELVDKRDIQTIGEASIVTNSATQAESREGEDGEDSEPEAPGQSTVLAEIDGSATVDSSLESGLTPQVIMASLEADAESASPSKVDDVKRSDQPGDLAIATQRSKSPRSRNAQPKRKWSPGLALHTDQGERKRQKVDGDVVEEERDTSQPPIAVLLDSPIAESETRDSQETDEGPVNQNVPKEPLAASPGIPESQLRSASTPRKLVSQSTFPAIHERTPLFLPSPVSSPSRRASTKDAAEPPLDTARGSSAQSSPTLRTLAPRKPRIVLDYVEVPPSPEWGSKKKAVKPDKSGSKRGEARSKKQSVRKLATGSAVTDSNLVIISDDESTSTGRRRVSVVELNGELEERAFVESASRLCARRCQWRSCDAVLNSVDNLLRHLLVVHLEEESDGTSPDGSVCLWKDCQKRSSDMMESDKHLEAHAALPIPCAYQGCDVTVGTVSELVQHNASKHREGRLKPEVDPFDPPLRQLESLEDVSKKLPSPLYSSFLSVSPCPISPSRHAQIGPWVLRRIFGPVNLQYAQYNAAAPLRPSHRLADQDADPKSVLARIENSRHDEYDFAKAFTLEPPDYCDDLPSAEVTDLVRNGGLVFWGPAEDDIDVKEEQEDRHVTQPSPPRRSPTQDGSHMPGEPDADAASSTSSDELRLRGHASMEQMTIASSGGNVFEAASLRPALWSDHDEEAVAMML</sequence>
<reference evidence="3 4" key="1">
    <citation type="journal article" date="2012" name="Science">
        <title>The Paleozoic origin of enzymatic lignin decomposition reconstructed from 31 fungal genomes.</title>
        <authorList>
            <person name="Floudas D."/>
            <person name="Binder M."/>
            <person name="Riley R."/>
            <person name="Barry K."/>
            <person name="Blanchette R.A."/>
            <person name="Henrissat B."/>
            <person name="Martinez A.T."/>
            <person name="Otillar R."/>
            <person name="Spatafora J.W."/>
            <person name="Yadav J.S."/>
            <person name="Aerts A."/>
            <person name="Benoit I."/>
            <person name="Boyd A."/>
            <person name="Carlson A."/>
            <person name="Copeland A."/>
            <person name="Coutinho P.M."/>
            <person name="de Vries R.P."/>
            <person name="Ferreira P."/>
            <person name="Findley K."/>
            <person name="Foster B."/>
            <person name="Gaskell J."/>
            <person name="Glotzer D."/>
            <person name="Gorecki P."/>
            <person name="Heitman J."/>
            <person name="Hesse C."/>
            <person name="Hori C."/>
            <person name="Igarashi K."/>
            <person name="Jurgens J.A."/>
            <person name="Kallen N."/>
            <person name="Kersten P."/>
            <person name="Kohler A."/>
            <person name="Kuees U."/>
            <person name="Kumar T.K.A."/>
            <person name="Kuo A."/>
            <person name="LaButti K."/>
            <person name="Larrondo L.F."/>
            <person name="Lindquist E."/>
            <person name="Ling A."/>
            <person name="Lombard V."/>
            <person name="Lucas S."/>
            <person name="Lundell T."/>
            <person name="Martin R."/>
            <person name="McLaughlin D.J."/>
            <person name="Morgenstern I."/>
            <person name="Morin E."/>
            <person name="Murat C."/>
            <person name="Nagy L.G."/>
            <person name="Nolan M."/>
            <person name="Ohm R.A."/>
            <person name="Patyshakuliyeva A."/>
            <person name="Rokas A."/>
            <person name="Ruiz-Duenas F.J."/>
            <person name="Sabat G."/>
            <person name="Salamov A."/>
            <person name="Samejima M."/>
            <person name="Schmutz J."/>
            <person name="Slot J.C."/>
            <person name="St John F."/>
            <person name="Stenlid J."/>
            <person name="Sun H."/>
            <person name="Sun S."/>
            <person name="Syed K."/>
            <person name="Tsang A."/>
            <person name="Wiebenga A."/>
            <person name="Young D."/>
            <person name="Pisabarro A."/>
            <person name="Eastwood D.C."/>
            <person name="Martin F."/>
            <person name="Cullen D."/>
            <person name="Grigoriev I.V."/>
            <person name="Hibbett D.S."/>
        </authorList>
    </citation>
    <scope>NUCLEOTIDE SEQUENCE [LARGE SCALE GENOMIC DNA]</scope>
    <source>
        <strain evidence="3 4">ATCC 11539</strain>
    </source>
</reference>
<proteinExistence type="predicted"/>
<feature type="region of interest" description="Disordered" evidence="1">
    <location>
        <begin position="256"/>
        <end position="337"/>
    </location>
</feature>
<dbReference type="EMBL" id="KB469297">
    <property type="protein sequence ID" value="EPQ58939.1"/>
    <property type="molecule type" value="Genomic_DNA"/>
</dbReference>
<feature type="compositionally biased region" description="Polar residues" evidence="1">
    <location>
        <begin position="824"/>
        <end position="834"/>
    </location>
</feature>